<protein>
    <submittedName>
        <fullName evidence="1">Uncharacterized protein</fullName>
    </submittedName>
</protein>
<accession>A0AAN8Z3X6</accession>
<sequence>MVFAGKGRVDDVCMLLSSANDGSTALKWAEQGDQKDAAEIIKKHIKNVNTNSEEEKQQLDMYLASRNPEDIDVILIVTLLRKICVDSKGGAILVFYLGGKI</sequence>
<reference evidence="1 2" key="1">
    <citation type="submission" date="2023-12" db="EMBL/GenBank/DDBJ databases">
        <title>A high-quality genome assembly for Dillenia turbinata (Dilleniales).</title>
        <authorList>
            <person name="Chanderbali A."/>
        </authorList>
    </citation>
    <scope>NUCLEOTIDE SEQUENCE [LARGE SCALE GENOMIC DNA]</scope>
    <source>
        <strain evidence="1">LSX21</strain>
        <tissue evidence="1">Leaf</tissue>
    </source>
</reference>
<gene>
    <name evidence="1" type="ORF">RJ641_015677</name>
</gene>
<keyword evidence="2" id="KW-1185">Reference proteome</keyword>
<evidence type="ECO:0000313" key="1">
    <source>
        <dbReference type="EMBL" id="KAK6919773.1"/>
    </source>
</evidence>
<proteinExistence type="predicted"/>
<name>A0AAN8Z3X6_9MAGN</name>
<dbReference type="EMBL" id="JBAMMX010000021">
    <property type="protein sequence ID" value="KAK6919773.1"/>
    <property type="molecule type" value="Genomic_DNA"/>
</dbReference>
<organism evidence="1 2">
    <name type="scientific">Dillenia turbinata</name>
    <dbReference type="NCBI Taxonomy" id="194707"/>
    <lineage>
        <taxon>Eukaryota</taxon>
        <taxon>Viridiplantae</taxon>
        <taxon>Streptophyta</taxon>
        <taxon>Embryophyta</taxon>
        <taxon>Tracheophyta</taxon>
        <taxon>Spermatophyta</taxon>
        <taxon>Magnoliopsida</taxon>
        <taxon>eudicotyledons</taxon>
        <taxon>Gunneridae</taxon>
        <taxon>Pentapetalae</taxon>
        <taxon>Dilleniales</taxon>
        <taxon>Dilleniaceae</taxon>
        <taxon>Dillenia</taxon>
    </lineage>
</organism>
<dbReference type="Proteomes" id="UP001370490">
    <property type="component" value="Unassembled WGS sequence"/>
</dbReference>
<comment type="caution">
    <text evidence="1">The sequence shown here is derived from an EMBL/GenBank/DDBJ whole genome shotgun (WGS) entry which is preliminary data.</text>
</comment>
<dbReference type="AlphaFoldDB" id="A0AAN8Z3X6"/>
<evidence type="ECO:0000313" key="2">
    <source>
        <dbReference type="Proteomes" id="UP001370490"/>
    </source>
</evidence>